<evidence type="ECO:0000313" key="3">
    <source>
        <dbReference type="Proteomes" id="UP001178507"/>
    </source>
</evidence>
<gene>
    <name evidence="2" type="ORF">EVOR1521_LOCUS4754</name>
</gene>
<name>A0AA36HUA6_9DINO</name>
<evidence type="ECO:0000313" key="2">
    <source>
        <dbReference type="EMBL" id="CAJ1375488.1"/>
    </source>
</evidence>
<dbReference type="EMBL" id="CAUJNA010000324">
    <property type="protein sequence ID" value="CAJ1375488.1"/>
    <property type="molecule type" value="Genomic_DNA"/>
</dbReference>
<reference evidence="2" key="1">
    <citation type="submission" date="2023-08" db="EMBL/GenBank/DDBJ databases">
        <authorList>
            <person name="Chen Y."/>
            <person name="Shah S."/>
            <person name="Dougan E. K."/>
            <person name="Thang M."/>
            <person name="Chan C."/>
        </authorList>
    </citation>
    <scope>NUCLEOTIDE SEQUENCE</scope>
</reference>
<protein>
    <submittedName>
        <fullName evidence="2">Uncharacterized protein</fullName>
    </submittedName>
</protein>
<keyword evidence="1" id="KW-0732">Signal</keyword>
<accession>A0AA36HUA6</accession>
<dbReference type="AlphaFoldDB" id="A0AA36HUA6"/>
<feature type="chain" id="PRO_5041354361" evidence="1">
    <location>
        <begin position="19"/>
        <end position="203"/>
    </location>
</feature>
<dbReference type="Gene3D" id="3.90.228.10">
    <property type="match status" value="1"/>
</dbReference>
<proteinExistence type="predicted"/>
<comment type="caution">
    <text evidence="2">The sequence shown here is derived from an EMBL/GenBank/DDBJ whole genome shotgun (WGS) entry which is preliminary data.</text>
</comment>
<feature type="signal peptide" evidence="1">
    <location>
        <begin position="1"/>
        <end position="18"/>
    </location>
</feature>
<dbReference type="Proteomes" id="UP001178507">
    <property type="component" value="Unassembled WGS sequence"/>
</dbReference>
<organism evidence="2 3">
    <name type="scientific">Effrenium voratum</name>
    <dbReference type="NCBI Taxonomy" id="2562239"/>
    <lineage>
        <taxon>Eukaryota</taxon>
        <taxon>Sar</taxon>
        <taxon>Alveolata</taxon>
        <taxon>Dinophyceae</taxon>
        <taxon>Suessiales</taxon>
        <taxon>Symbiodiniaceae</taxon>
        <taxon>Effrenium</taxon>
    </lineage>
</organism>
<evidence type="ECO:0000256" key="1">
    <source>
        <dbReference type="SAM" id="SignalP"/>
    </source>
</evidence>
<dbReference type="SUPFAM" id="SSF56399">
    <property type="entry name" value="ADP-ribosylation"/>
    <property type="match status" value="1"/>
</dbReference>
<keyword evidence="3" id="KW-1185">Reference proteome</keyword>
<sequence length="203" mass="22424">MFGTRLVVLLVTLGCGLAADGALGDTALTQDDECQTSDASQCSANFLQVQKAPEEVEELNLSSSYHYTHIVTLYHQTSESAGKSILKSGFRPGHLGWCGAGIYFALSPQATSGKIKGPDSHAGYMIEAKVNVGKSKRMSWHCTTSASCNHHPFAKCQDRENRGSWLKRQGYDSIYYQPDPYGPEYVIYNPDLVVSMKGYRYHR</sequence>